<protein>
    <submittedName>
        <fullName evidence="1">Uncharacterized protein</fullName>
    </submittedName>
</protein>
<evidence type="ECO:0000313" key="2">
    <source>
        <dbReference type="Proteomes" id="UP001153076"/>
    </source>
</evidence>
<accession>A0A9Q1GIA3</accession>
<proteinExistence type="predicted"/>
<evidence type="ECO:0000313" key="1">
    <source>
        <dbReference type="EMBL" id="KAJ8421537.1"/>
    </source>
</evidence>
<comment type="caution">
    <text evidence="1">The sequence shown here is derived from an EMBL/GenBank/DDBJ whole genome shotgun (WGS) entry which is preliminary data.</text>
</comment>
<dbReference type="Proteomes" id="UP001153076">
    <property type="component" value="Unassembled WGS sequence"/>
</dbReference>
<reference evidence="1" key="1">
    <citation type="submission" date="2022-04" db="EMBL/GenBank/DDBJ databases">
        <title>Carnegiea gigantea Genome sequencing and assembly v2.</title>
        <authorList>
            <person name="Copetti D."/>
            <person name="Sanderson M.J."/>
            <person name="Burquez A."/>
            <person name="Wojciechowski M.F."/>
        </authorList>
    </citation>
    <scope>NUCLEOTIDE SEQUENCE</scope>
    <source>
        <strain evidence="1">SGP5-SGP5p</strain>
        <tissue evidence="1">Aerial part</tissue>
    </source>
</reference>
<keyword evidence="2" id="KW-1185">Reference proteome</keyword>
<dbReference type="AlphaFoldDB" id="A0A9Q1GIA3"/>
<sequence>MIDITLDGPFPDFVEYVNDKGIVARQLAKYEWKPLKYSYCNMYRHIDADYKKKEPRKEWRMMEERPGIEQEQEQPIKEPFREPDYITPRRALPHPQFDQIISNGIQHKSRGSKMQQLFNVLRQLRSPLKHLNISKYRDIYGQLALSKAQLEATQNQLHQNPLNQHLQALEREDRLKYLDILDSSIKLMRQQSKLE</sequence>
<name>A0A9Q1GIA3_9CARY</name>
<dbReference type="EMBL" id="JAKOGI010002681">
    <property type="protein sequence ID" value="KAJ8421537.1"/>
    <property type="molecule type" value="Genomic_DNA"/>
</dbReference>
<organism evidence="1 2">
    <name type="scientific">Carnegiea gigantea</name>
    <dbReference type="NCBI Taxonomy" id="171969"/>
    <lineage>
        <taxon>Eukaryota</taxon>
        <taxon>Viridiplantae</taxon>
        <taxon>Streptophyta</taxon>
        <taxon>Embryophyta</taxon>
        <taxon>Tracheophyta</taxon>
        <taxon>Spermatophyta</taxon>
        <taxon>Magnoliopsida</taxon>
        <taxon>eudicotyledons</taxon>
        <taxon>Gunneridae</taxon>
        <taxon>Pentapetalae</taxon>
        <taxon>Caryophyllales</taxon>
        <taxon>Cactineae</taxon>
        <taxon>Cactaceae</taxon>
        <taxon>Cactoideae</taxon>
        <taxon>Echinocereeae</taxon>
        <taxon>Carnegiea</taxon>
    </lineage>
</organism>
<dbReference type="OrthoDB" id="425619at2759"/>
<gene>
    <name evidence="1" type="ORF">Cgig2_018447</name>
</gene>